<dbReference type="EMBL" id="KV878697">
    <property type="protein sequence ID" value="OJJ66798.1"/>
    <property type="molecule type" value="Genomic_DNA"/>
</dbReference>
<protein>
    <submittedName>
        <fullName evidence="1">Uncharacterized protein</fullName>
    </submittedName>
</protein>
<dbReference type="VEuPathDB" id="FungiDB:ASPBRDRAFT_48755"/>
<reference evidence="2" key="1">
    <citation type="journal article" date="2017" name="Genome Biol.">
        <title>Comparative genomics reveals high biological diversity and specific adaptations in the industrially and medically important fungal genus Aspergillus.</title>
        <authorList>
            <person name="de Vries R.P."/>
            <person name="Riley R."/>
            <person name="Wiebenga A."/>
            <person name="Aguilar-Osorio G."/>
            <person name="Amillis S."/>
            <person name="Uchima C.A."/>
            <person name="Anderluh G."/>
            <person name="Asadollahi M."/>
            <person name="Askin M."/>
            <person name="Barry K."/>
            <person name="Battaglia E."/>
            <person name="Bayram O."/>
            <person name="Benocci T."/>
            <person name="Braus-Stromeyer S.A."/>
            <person name="Caldana C."/>
            <person name="Canovas D."/>
            <person name="Cerqueira G.C."/>
            <person name="Chen F."/>
            <person name="Chen W."/>
            <person name="Choi C."/>
            <person name="Clum A."/>
            <person name="Dos Santos R.A."/>
            <person name="Damasio A.R."/>
            <person name="Diallinas G."/>
            <person name="Emri T."/>
            <person name="Fekete E."/>
            <person name="Flipphi M."/>
            <person name="Freyberg S."/>
            <person name="Gallo A."/>
            <person name="Gournas C."/>
            <person name="Habgood R."/>
            <person name="Hainaut M."/>
            <person name="Harispe M.L."/>
            <person name="Henrissat B."/>
            <person name="Hilden K.S."/>
            <person name="Hope R."/>
            <person name="Hossain A."/>
            <person name="Karabika E."/>
            <person name="Karaffa L."/>
            <person name="Karanyi Z."/>
            <person name="Krasevec N."/>
            <person name="Kuo A."/>
            <person name="Kusch H."/>
            <person name="LaButti K."/>
            <person name="Lagendijk E.L."/>
            <person name="Lapidus A."/>
            <person name="Levasseur A."/>
            <person name="Lindquist E."/>
            <person name="Lipzen A."/>
            <person name="Logrieco A.F."/>
            <person name="MacCabe A."/>
            <person name="Maekelae M.R."/>
            <person name="Malavazi I."/>
            <person name="Melin P."/>
            <person name="Meyer V."/>
            <person name="Mielnichuk N."/>
            <person name="Miskei M."/>
            <person name="Molnar A.P."/>
            <person name="Mule G."/>
            <person name="Ngan C.Y."/>
            <person name="Orejas M."/>
            <person name="Orosz E."/>
            <person name="Ouedraogo J.P."/>
            <person name="Overkamp K.M."/>
            <person name="Park H.-S."/>
            <person name="Perrone G."/>
            <person name="Piumi F."/>
            <person name="Punt P.J."/>
            <person name="Ram A.F."/>
            <person name="Ramon A."/>
            <person name="Rauscher S."/>
            <person name="Record E."/>
            <person name="Riano-Pachon D.M."/>
            <person name="Robert V."/>
            <person name="Roehrig J."/>
            <person name="Ruller R."/>
            <person name="Salamov A."/>
            <person name="Salih N.S."/>
            <person name="Samson R.A."/>
            <person name="Sandor E."/>
            <person name="Sanguinetti M."/>
            <person name="Schuetze T."/>
            <person name="Sepcic K."/>
            <person name="Shelest E."/>
            <person name="Sherlock G."/>
            <person name="Sophianopoulou V."/>
            <person name="Squina F.M."/>
            <person name="Sun H."/>
            <person name="Susca A."/>
            <person name="Todd R.B."/>
            <person name="Tsang A."/>
            <person name="Unkles S.E."/>
            <person name="van de Wiele N."/>
            <person name="van Rossen-Uffink D."/>
            <person name="Oliveira J.V."/>
            <person name="Vesth T.C."/>
            <person name="Visser J."/>
            <person name="Yu J.-H."/>
            <person name="Zhou M."/>
            <person name="Andersen M.R."/>
            <person name="Archer D.B."/>
            <person name="Baker S.E."/>
            <person name="Benoit I."/>
            <person name="Brakhage A.A."/>
            <person name="Braus G.H."/>
            <person name="Fischer R."/>
            <person name="Frisvad J.C."/>
            <person name="Goldman G.H."/>
            <person name="Houbraken J."/>
            <person name="Oakley B."/>
            <person name="Pocsi I."/>
            <person name="Scazzocchio C."/>
            <person name="Seiboth B."/>
            <person name="vanKuyk P.A."/>
            <person name="Wortman J."/>
            <person name="Dyer P.S."/>
            <person name="Grigoriev I.V."/>
        </authorList>
    </citation>
    <scope>NUCLEOTIDE SEQUENCE [LARGE SCALE GENOMIC DNA]</scope>
    <source>
        <strain evidence="2">CBS 101740 / IMI 381727 / IBT 21946</strain>
    </source>
</reference>
<evidence type="ECO:0000313" key="1">
    <source>
        <dbReference type="EMBL" id="OJJ66798.1"/>
    </source>
</evidence>
<dbReference type="Proteomes" id="UP000184499">
    <property type="component" value="Unassembled WGS sequence"/>
</dbReference>
<evidence type="ECO:0000313" key="2">
    <source>
        <dbReference type="Proteomes" id="UP000184499"/>
    </source>
</evidence>
<accession>A0A1L9U555</accession>
<gene>
    <name evidence="1" type="ORF">ASPBRDRAFT_48755</name>
</gene>
<sequence length="238" mass="26029">MIGANPPLIALALNTLYPLYSMKTLEYMTPKPTSTSAEAICPPANSHTSASYTPTPMPIIRSCAPDIHKRDTLLPHVPLSATVSAEKFLVNVEGGIVPVTCHKDVLRIAFIFLDEGLWTANGEFDVVEKLHAHGLSFGEGDLRFNRSLDIFYLAQLAAAIYRCYSQLGDDFPSSDFPAFYTAHQVFCTPPPGAPTTIPPSSPCTTARFYRLSDLQDLPDSSSPLCQPRQRLSFSVSFS</sequence>
<dbReference type="STRING" id="767769.A0A1L9U555"/>
<organism evidence="1 2">
    <name type="scientific">Aspergillus brasiliensis (strain CBS 101740 / IMI 381727 / IBT 21946)</name>
    <dbReference type="NCBI Taxonomy" id="767769"/>
    <lineage>
        <taxon>Eukaryota</taxon>
        <taxon>Fungi</taxon>
        <taxon>Dikarya</taxon>
        <taxon>Ascomycota</taxon>
        <taxon>Pezizomycotina</taxon>
        <taxon>Eurotiomycetes</taxon>
        <taxon>Eurotiomycetidae</taxon>
        <taxon>Eurotiales</taxon>
        <taxon>Aspergillaceae</taxon>
        <taxon>Aspergillus</taxon>
        <taxon>Aspergillus subgen. Circumdati</taxon>
    </lineage>
</organism>
<dbReference type="AlphaFoldDB" id="A0A1L9U555"/>
<dbReference type="RefSeq" id="XP_067474048.1">
    <property type="nucleotide sequence ID" value="XM_067626156.1"/>
</dbReference>
<proteinExistence type="predicted"/>
<keyword evidence="2" id="KW-1185">Reference proteome</keyword>
<dbReference type="GeneID" id="93578644"/>
<name>A0A1L9U555_ASPBC</name>
<dbReference type="OrthoDB" id="427186at2759"/>